<dbReference type="RefSeq" id="WP_095849482.1">
    <property type="nucleotide sequence ID" value="NZ_FUWU01000032.1"/>
</dbReference>
<evidence type="ECO:0000313" key="2">
    <source>
        <dbReference type="Proteomes" id="UP000190449"/>
    </source>
</evidence>
<protein>
    <submittedName>
        <fullName evidence="1">Uncharacterized protein</fullName>
    </submittedName>
</protein>
<gene>
    <name evidence="1" type="ORF">SAMN02745108_01869</name>
</gene>
<reference evidence="1 2" key="1">
    <citation type="submission" date="2017-02" db="EMBL/GenBank/DDBJ databases">
        <authorList>
            <person name="Peterson S.W."/>
        </authorList>
    </citation>
    <scope>NUCLEOTIDE SEQUENCE [LARGE SCALE GENOMIC DNA]</scope>
    <source>
        <strain evidence="1 2">ATCC 43854</strain>
    </source>
</reference>
<accession>A0A1T4PAM8</accession>
<organism evidence="1 2">
    <name type="scientific">Fibrobacter intestinalis</name>
    <dbReference type="NCBI Taxonomy" id="28122"/>
    <lineage>
        <taxon>Bacteria</taxon>
        <taxon>Pseudomonadati</taxon>
        <taxon>Fibrobacterota</taxon>
        <taxon>Fibrobacteria</taxon>
        <taxon>Fibrobacterales</taxon>
        <taxon>Fibrobacteraceae</taxon>
        <taxon>Fibrobacter</taxon>
    </lineage>
</organism>
<dbReference type="EMBL" id="FUWU01000032">
    <property type="protein sequence ID" value="SJZ88600.1"/>
    <property type="molecule type" value="Genomic_DNA"/>
</dbReference>
<evidence type="ECO:0000313" key="1">
    <source>
        <dbReference type="EMBL" id="SJZ88600.1"/>
    </source>
</evidence>
<proteinExistence type="predicted"/>
<dbReference type="Proteomes" id="UP000190449">
    <property type="component" value="Unassembled WGS sequence"/>
</dbReference>
<dbReference type="AlphaFoldDB" id="A0A1T4PAM8"/>
<sequence>MTKQSFLIAKIAISLSLLAMAKKGGILAIARLIVLDNEEVHYTFSDKAVNFAGKVITFPDFPWESS</sequence>
<name>A0A1T4PAM8_9BACT</name>